<accession>A0A7X2IHL7</accession>
<gene>
    <name evidence="1" type="ORF">GJ700_00350</name>
</gene>
<reference evidence="1 2" key="1">
    <citation type="submission" date="2019-11" db="EMBL/GenBank/DDBJ databases">
        <title>Novel species isolated from a subtropical stream in China.</title>
        <authorList>
            <person name="Lu H."/>
        </authorList>
    </citation>
    <scope>NUCLEOTIDE SEQUENCE [LARGE SCALE GENOMIC DNA]</scope>
    <source>
        <strain evidence="1 2">FT92W</strain>
    </source>
</reference>
<name>A0A7X2IHL7_9BURK</name>
<keyword evidence="2" id="KW-1185">Reference proteome</keyword>
<sequence>MKRLDGIVAIAAIALSALALGGMVVTDEYAAAARTEAQGMMALTHEMSGGNAQMTPVSLNGAMTASASASAAVQQ</sequence>
<evidence type="ECO:0000313" key="1">
    <source>
        <dbReference type="EMBL" id="MRV70174.1"/>
    </source>
</evidence>
<evidence type="ECO:0000313" key="2">
    <source>
        <dbReference type="Proteomes" id="UP000446768"/>
    </source>
</evidence>
<dbReference type="AlphaFoldDB" id="A0A7X2IHL7"/>
<dbReference type="Proteomes" id="UP000446768">
    <property type="component" value="Unassembled WGS sequence"/>
</dbReference>
<protein>
    <submittedName>
        <fullName evidence="1">Uncharacterized protein</fullName>
    </submittedName>
</protein>
<proteinExistence type="predicted"/>
<comment type="caution">
    <text evidence="1">The sequence shown here is derived from an EMBL/GenBank/DDBJ whole genome shotgun (WGS) entry which is preliminary data.</text>
</comment>
<organism evidence="1 2">
    <name type="scientific">Pseudoduganella rivuli</name>
    <dbReference type="NCBI Taxonomy" id="2666085"/>
    <lineage>
        <taxon>Bacteria</taxon>
        <taxon>Pseudomonadati</taxon>
        <taxon>Pseudomonadota</taxon>
        <taxon>Betaproteobacteria</taxon>
        <taxon>Burkholderiales</taxon>
        <taxon>Oxalobacteraceae</taxon>
        <taxon>Telluria group</taxon>
        <taxon>Pseudoduganella</taxon>
    </lineage>
</organism>
<dbReference type="EMBL" id="WKJJ01000001">
    <property type="protein sequence ID" value="MRV70174.1"/>
    <property type="molecule type" value="Genomic_DNA"/>
</dbReference>
<dbReference type="RefSeq" id="WP_154370677.1">
    <property type="nucleotide sequence ID" value="NZ_WKJJ01000001.1"/>
</dbReference>